<evidence type="ECO:0000256" key="1">
    <source>
        <dbReference type="ARBA" id="ARBA00004123"/>
    </source>
</evidence>
<gene>
    <name evidence="13" type="ORF">KI387_005470</name>
</gene>
<name>A0AA38GNT3_TAXCH</name>
<evidence type="ECO:0000259" key="12">
    <source>
        <dbReference type="PROSITE" id="PS50234"/>
    </source>
</evidence>
<evidence type="ECO:0000256" key="6">
    <source>
        <dbReference type="ARBA" id="ARBA00022833"/>
    </source>
</evidence>
<comment type="subcellular location">
    <subcellularLocation>
        <location evidence="1">Nucleus</location>
    </subcellularLocation>
</comment>
<keyword evidence="7" id="KW-0805">Transcription regulation</keyword>
<dbReference type="EMBL" id="JAHRHJ020000002">
    <property type="protein sequence ID" value="KAH9325292.1"/>
    <property type="molecule type" value="Genomic_DNA"/>
</dbReference>
<evidence type="ECO:0000256" key="9">
    <source>
        <dbReference type="ARBA" id="ARBA00023204"/>
    </source>
</evidence>
<proteinExistence type="inferred from homology"/>
<feature type="domain" description="VWFA" evidence="12">
    <location>
        <begin position="82"/>
        <end position="270"/>
    </location>
</feature>
<evidence type="ECO:0000313" key="13">
    <source>
        <dbReference type="EMBL" id="KAH9325292.1"/>
    </source>
</evidence>
<dbReference type="PANTHER" id="PTHR12695">
    <property type="entry name" value="GENERAL TRANSCRIPTION FACTOR IIH SUBUNIT 2"/>
    <property type="match status" value="1"/>
</dbReference>
<dbReference type="GO" id="GO:0008270">
    <property type="term" value="F:zinc ion binding"/>
    <property type="evidence" value="ECO:0007669"/>
    <property type="project" value="UniProtKB-KW"/>
</dbReference>
<evidence type="ECO:0000256" key="2">
    <source>
        <dbReference type="ARBA" id="ARBA00006092"/>
    </source>
</evidence>
<reference evidence="13 14" key="1">
    <citation type="journal article" date="2021" name="Nat. Plants">
        <title>The Taxus genome provides insights into paclitaxel biosynthesis.</title>
        <authorList>
            <person name="Xiong X."/>
            <person name="Gou J."/>
            <person name="Liao Q."/>
            <person name="Li Y."/>
            <person name="Zhou Q."/>
            <person name="Bi G."/>
            <person name="Li C."/>
            <person name="Du R."/>
            <person name="Wang X."/>
            <person name="Sun T."/>
            <person name="Guo L."/>
            <person name="Liang H."/>
            <person name="Lu P."/>
            <person name="Wu Y."/>
            <person name="Zhang Z."/>
            <person name="Ro D.K."/>
            <person name="Shang Y."/>
            <person name="Huang S."/>
            <person name="Yan J."/>
        </authorList>
    </citation>
    <scope>NUCLEOTIDE SEQUENCE [LARGE SCALE GENOMIC DNA]</scope>
    <source>
        <strain evidence="13">Ta-2019</strain>
    </source>
</reference>
<dbReference type="PANTHER" id="PTHR12695:SF2">
    <property type="entry name" value="GENERAL TRANSCRIPTION FACTOR IIH SUBUNIT 2-RELATED"/>
    <property type="match status" value="1"/>
</dbReference>
<evidence type="ECO:0000256" key="8">
    <source>
        <dbReference type="ARBA" id="ARBA00023163"/>
    </source>
</evidence>
<sequence length="828" mass="93327">MNKSRKGMEEEEEEEGEEEGGGKEMEAWERAYADDRSWEALQEDESGILHLDKKHQQLQQRHYRRRQQSVAASHIQRGLIRYLYIILDFSRAAGEKDFKPNRMVVVANCVEAFVREFFDQNPLSHLGIIIIRNGVAHRLTDLSGSPESHIKALASSLECSGDSSLQNALDLAHGYLNQVPLYGHREVLVLFSALSTCDPGDIMDTIRKCKDAKMRCSVVGLSAEIYICKHLCEETGGLYSVALDESHFKDLLLEHAPPPPAIAEFAVASLVKMGFPQRGAEGVISICACHKEVKIGGGYTCPRCKARVCELPTECHICGLTLVSSPHLARSYHHLFPVTSFEEVLGRTALNQRLPRTCFGCQQFLPNPGELFERLGDLLLKFVGLFMMATITSFIAYHYCTQFISSLTTYLFMVGNTAWGFSTSFDCYVFWSAVMRIVNQQYSVELSSVIGKGKAAFDNRIRANGKLLFGCGMAEPQNEMTVCKRQADESVKSMSLGLHPDPQDCMKSRIHFQVCLSSQCSHCSLRDNVCVKWNDAFYAWNNGIERSYRSRTANKIRFFEYMNMTNRVSSEVHNFILAFTRGLYTNKSDRCQWSLSDERDLQGQWQVCVRSEVFAIFQENYKTKDEDGVSRAFACSFTLCCSHIEMLTSSLNTFHIVNTSSHHGHHEQGGRVLCHPLGMVSRVCSEQLCSNIYGKYSMGKFERVSSLPVSKLLAVKRKARGANDKETFWEDILGRLLEDSSTRARKRVESSEHGQLDQSLVEVITSLRNPRVVDAISVVGGPINCRVAGVEELLRAEDELFREMKEWLGLGDSFCCFDSTFEASCKAY</sequence>
<keyword evidence="10" id="KW-0539">Nucleus</keyword>
<evidence type="ECO:0000313" key="14">
    <source>
        <dbReference type="Proteomes" id="UP000824469"/>
    </source>
</evidence>
<evidence type="ECO:0000256" key="7">
    <source>
        <dbReference type="ARBA" id="ARBA00023015"/>
    </source>
</evidence>
<feature type="non-terminal residue" evidence="13">
    <location>
        <position position="1"/>
    </location>
</feature>
<dbReference type="NCBIfam" id="TIGR00622">
    <property type="entry name" value="ssl1"/>
    <property type="match status" value="1"/>
</dbReference>
<dbReference type="FunFam" id="3.40.50.410:FF:000015">
    <property type="entry name" value="General transcription factor IIH subunit 2"/>
    <property type="match status" value="1"/>
</dbReference>
<evidence type="ECO:0000256" key="5">
    <source>
        <dbReference type="ARBA" id="ARBA00022771"/>
    </source>
</evidence>
<keyword evidence="14" id="KW-1185">Reference proteome</keyword>
<accession>A0AA38GNT3</accession>
<evidence type="ECO:0000256" key="11">
    <source>
        <dbReference type="SAM" id="MobiDB-lite"/>
    </source>
</evidence>
<dbReference type="InterPro" id="IPR036465">
    <property type="entry name" value="vWFA_dom_sf"/>
</dbReference>
<keyword evidence="4" id="KW-0227">DNA damage</keyword>
<dbReference type="InterPro" id="IPR012170">
    <property type="entry name" value="TFIIH_SSL1/p44"/>
</dbReference>
<keyword evidence="3" id="KW-0479">Metal-binding</keyword>
<dbReference type="GO" id="GO:0006351">
    <property type="term" value="P:DNA-templated transcription"/>
    <property type="evidence" value="ECO:0007669"/>
    <property type="project" value="InterPro"/>
</dbReference>
<evidence type="ECO:0000256" key="10">
    <source>
        <dbReference type="ARBA" id="ARBA00023242"/>
    </source>
</evidence>
<dbReference type="GO" id="GO:0006289">
    <property type="term" value="P:nucleotide-excision repair"/>
    <property type="evidence" value="ECO:0007669"/>
    <property type="project" value="InterPro"/>
</dbReference>
<dbReference type="Proteomes" id="UP000824469">
    <property type="component" value="Unassembled WGS sequence"/>
</dbReference>
<dbReference type="Gene3D" id="3.40.50.410">
    <property type="entry name" value="von Willebrand factor, type A domain"/>
    <property type="match status" value="1"/>
</dbReference>
<keyword evidence="5" id="KW-0863">Zinc-finger</keyword>
<dbReference type="InterPro" id="IPR007198">
    <property type="entry name" value="Ssl1-like"/>
</dbReference>
<dbReference type="GO" id="GO:0000439">
    <property type="term" value="C:transcription factor TFIIH core complex"/>
    <property type="evidence" value="ECO:0007669"/>
    <property type="project" value="InterPro"/>
</dbReference>
<dbReference type="SMART" id="SM00327">
    <property type="entry name" value="VWA"/>
    <property type="match status" value="1"/>
</dbReference>
<dbReference type="CDD" id="cd01453">
    <property type="entry name" value="vWA_transcription_factor_IIH_type"/>
    <property type="match status" value="1"/>
</dbReference>
<dbReference type="PROSITE" id="PS50234">
    <property type="entry name" value="VWFA"/>
    <property type="match status" value="1"/>
</dbReference>
<feature type="region of interest" description="Disordered" evidence="11">
    <location>
        <begin position="1"/>
        <end position="26"/>
    </location>
</feature>
<evidence type="ECO:0000256" key="4">
    <source>
        <dbReference type="ARBA" id="ARBA00022763"/>
    </source>
</evidence>
<keyword evidence="6" id="KW-0862">Zinc</keyword>
<keyword evidence="8" id="KW-0804">Transcription</keyword>
<evidence type="ECO:0000256" key="3">
    <source>
        <dbReference type="ARBA" id="ARBA00022723"/>
    </source>
</evidence>
<comment type="caution">
    <text evidence="13">The sequence shown here is derived from an EMBL/GenBank/DDBJ whole genome shotgun (WGS) entry which is preliminary data.</text>
</comment>
<dbReference type="AlphaFoldDB" id="A0AA38GNT3"/>
<dbReference type="InterPro" id="IPR002035">
    <property type="entry name" value="VWF_A"/>
</dbReference>
<feature type="compositionally biased region" description="Acidic residues" evidence="11">
    <location>
        <begin position="9"/>
        <end position="19"/>
    </location>
</feature>
<protein>
    <recommendedName>
        <fullName evidence="12">VWFA domain-containing protein</fullName>
    </recommendedName>
</protein>
<dbReference type="GO" id="GO:0005675">
    <property type="term" value="C:transcription factor TFIIH holo complex"/>
    <property type="evidence" value="ECO:0007669"/>
    <property type="project" value="TreeGrafter"/>
</dbReference>
<dbReference type="GO" id="GO:0006357">
    <property type="term" value="P:regulation of transcription by RNA polymerase II"/>
    <property type="evidence" value="ECO:0007669"/>
    <property type="project" value="TreeGrafter"/>
</dbReference>
<keyword evidence="9" id="KW-0234">DNA repair</keyword>
<organism evidence="13 14">
    <name type="scientific">Taxus chinensis</name>
    <name type="common">Chinese yew</name>
    <name type="synonym">Taxus wallichiana var. chinensis</name>
    <dbReference type="NCBI Taxonomy" id="29808"/>
    <lineage>
        <taxon>Eukaryota</taxon>
        <taxon>Viridiplantae</taxon>
        <taxon>Streptophyta</taxon>
        <taxon>Embryophyta</taxon>
        <taxon>Tracheophyta</taxon>
        <taxon>Spermatophyta</taxon>
        <taxon>Pinopsida</taxon>
        <taxon>Pinidae</taxon>
        <taxon>Conifers II</taxon>
        <taxon>Cupressales</taxon>
        <taxon>Taxaceae</taxon>
        <taxon>Taxus</taxon>
    </lineage>
</organism>
<dbReference type="SUPFAM" id="SSF53300">
    <property type="entry name" value="vWA-like"/>
    <property type="match status" value="1"/>
</dbReference>
<comment type="similarity">
    <text evidence="2">Belongs to the GTF2H2 family.</text>
</comment>
<dbReference type="Pfam" id="PF04056">
    <property type="entry name" value="Ssl1"/>
    <property type="match status" value="1"/>
</dbReference>